<evidence type="ECO:0000259" key="3">
    <source>
        <dbReference type="PROSITE" id="PS50103"/>
    </source>
</evidence>
<keyword evidence="5" id="KW-1185">Reference proteome</keyword>
<dbReference type="EMBL" id="ASGP02000002">
    <property type="protein sequence ID" value="KAH9522886.1"/>
    <property type="molecule type" value="Genomic_DNA"/>
</dbReference>
<feature type="compositionally biased region" description="Polar residues" evidence="2">
    <location>
        <begin position="320"/>
        <end position="330"/>
    </location>
</feature>
<feature type="zinc finger region" description="C3H1-type" evidence="1">
    <location>
        <begin position="4"/>
        <end position="31"/>
    </location>
</feature>
<dbReference type="Pfam" id="PF15663">
    <property type="entry name" value="zf-CCCH_3"/>
    <property type="match status" value="1"/>
</dbReference>
<evidence type="ECO:0000256" key="1">
    <source>
        <dbReference type="PROSITE-ProRule" id="PRU00723"/>
    </source>
</evidence>
<evidence type="ECO:0000313" key="4">
    <source>
        <dbReference type="EMBL" id="KAH9522886.1"/>
    </source>
</evidence>
<comment type="caution">
    <text evidence="4">The sequence shown here is derived from an EMBL/GenBank/DDBJ whole genome shotgun (WGS) entry which is preliminary data.</text>
</comment>
<feature type="zinc finger region" description="C3H1-type" evidence="1">
    <location>
        <begin position="33"/>
        <end position="59"/>
    </location>
</feature>
<protein>
    <recommendedName>
        <fullName evidence="3">C3H1-type domain-containing protein</fullName>
    </recommendedName>
</protein>
<keyword evidence="1" id="KW-0479">Metal-binding</keyword>
<feature type="compositionally biased region" description="Polar residues" evidence="2">
    <location>
        <begin position="130"/>
        <end position="142"/>
    </location>
</feature>
<sequence>MNTMDKNNDCYFYFYSTCTKEKNCPFRHCDLALGSEVVCELWRVGRCNDRNCPFRHMEPNIKRSTTQCWFETQPNGCRKPHCVFMHTKPRPSITDLQSNIAEWILPTGHNINQQQLTTNTKQNSQQIKPNIVNNNDGNHQDLSNNSNVQNNNSKESHITITKPQLQSTEQLSISIDKDEESDDNNEIDTVPDDDGHKQPEQPAIKTLEQIKMEKILHSSPNEHLMDATNNHSLTKSSVINKIDMKFDNLTTKHSPSSSIAAPLRAEIKRSMPIKQQENIQPPSQSKPLHEERPVNVVVKTLEQIRKEREESEQIAATAVSKENQIPNSYKRTLMDNNNDTDDQSSSSLIPSKPIKIRRNRLTTSTLIMMTNNQNSNSSIEDNNELESQQNYSRQQQQQQINSSTTTEKSSLNQDDIITHGQQSTKLSNNDYNDDDLDLEFLHGGDHVEPAVAINSFSAEFTNIDDDDELMREINQVINS</sequence>
<dbReference type="PANTHER" id="PTHR15725">
    <property type="entry name" value="ZN-FINGER, C-X8-C-X5-C-X3-H TYPE-CONTAINING"/>
    <property type="match status" value="1"/>
</dbReference>
<feature type="compositionally biased region" description="Low complexity" evidence="2">
    <location>
        <begin position="343"/>
        <end position="353"/>
    </location>
</feature>
<keyword evidence="1" id="KW-0862">Zinc</keyword>
<dbReference type="PANTHER" id="PTHR15725:SF14">
    <property type="entry name" value="ZINC FINGER CCCH DOMAIN-CONTAINING PROTEIN 11A"/>
    <property type="match status" value="1"/>
</dbReference>
<feature type="compositionally biased region" description="Low complexity" evidence="2">
    <location>
        <begin position="387"/>
        <end position="403"/>
    </location>
</feature>
<accession>A0A922I688</accession>
<keyword evidence="1" id="KW-0863">Zinc-finger</keyword>
<feature type="region of interest" description="Disordered" evidence="2">
    <location>
        <begin position="372"/>
        <end position="412"/>
    </location>
</feature>
<feature type="region of interest" description="Disordered" evidence="2">
    <location>
        <begin position="309"/>
        <end position="356"/>
    </location>
</feature>
<feature type="region of interest" description="Disordered" evidence="2">
    <location>
        <begin position="130"/>
        <end position="200"/>
    </location>
</feature>
<dbReference type="InterPro" id="IPR041686">
    <property type="entry name" value="Znf-CCCH_3"/>
</dbReference>
<dbReference type="PROSITE" id="PS50103">
    <property type="entry name" value="ZF_C3H1"/>
    <property type="match status" value="2"/>
</dbReference>
<proteinExistence type="predicted"/>
<evidence type="ECO:0000313" key="5">
    <source>
        <dbReference type="Proteomes" id="UP000790347"/>
    </source>
</evidence>
<feature type="compositionally biased region" description="Low complexity" evidence="2">
    <location>
        <begin position="143"/>
        <end position="153"/>
    </location>
</feature>
<dbReference type="AlphaFoldDB" id="A0A922I688"/>
<feature type="domain" description="C3H1-type" evidence="3">
    <location>
        <begin position="4"/>
        <end position="31"/>
    </location>
</feature>
<evidence type="ECO:0000256" key="2">
    <source>
        <dbReference type="SAM" id="MobiDB-lite"/>
    </source>
</evidence>
<gene>
    <name evidence="4" type="ORF">DERF_006438</name>
</gene>
<organism evidence="4 5">
    <name type="scientific">Dermatophagoides farinae</name>
    <name type="common">American house dust mite</name>
    <dbReference type="NCBI Taxonomy" id="6954"/>
    <lineage>
        <taxon>Eukaryota</taxon>
        <taxon>Metazoa</taxon>
        <taxon>Ecdysozoa</taxon>
        <taxon>Arthropoda</taxon>
        <taxon>Chelicerata</taxon>
        <taxon>Arachnida</taxon>
        <taxon>Acari</taxon>
        <taxon>Acariformes</taxon>
        <taxon>Sarcoptiformes</taxon>
        <taxon>Astigmata</taxon>
        <taxon>Psoroptidia</taxon>
        <taxon>Analgoidea</taxon>
        <taxon>Pyroglyphidae</taxon>
        <taxon>Dermatophagoidinae</taxon>
        <taxon>Dermatophagoides</taxon>
    </lineage>
</organism>
<reference evidence="4" key="1">
    <citation type="submission" date="2013-05" db="EMBL/GenBank/DDBJ databases">
        <authorList>
            <person name="Yim A.K.Y."/>
            <person name="Chan T.F."/>
            <person name="Ji K.M."/>
            <person name="Liu X.Y."/>
            <person name="Zhou J.W."/>
            <person name="Li R.Q."/>
            <person name="Yang K.Y."/>
            <person name="Li J."/>
            <person name="Li M."/>
            <person name="Law P.T.W."/>
            <person name="Wu Y.L."/>
            <person name="Cai Z.L."/>
            <person name="Qin H."/>
            <person name="Bao Y."/>
            <person name="Leung R.K.K."/>
            <person name="Ng P.K.S."/>
            <person name="Zou J."/>
            <person name="Zhong X.J."/>
            <person name="Ran P.X."/>
            <person name="Zhong N.S."/>
            <person name="Liu Z.G."/>
            <person name="Tsui S.K.W."/>
        </authorList>
    </citation>
    <scope>NUCLEOTIDE SEQUENCE</scope>
    <source>
        <strain evidence="4">Derf</strain>
        <tissue evidence="4">Whole organism</tissue>
    </source>
</reference>
<name>A0A922I688_DERFA</name>
<dbReference type="Proteomes" id="UP000790347">
    <property type="component" value="Unassembled WGS sequence"/>
</dbReference>
<dbReference type="GO" id="GO:0008270">
    <property type="term" value="F:zinc ion binding"/>
    <property type="evidence" value="ECO:0007669"/>
    <property type="project" value="UniProtKB-KW"/>
</dbReference>
<feature type="domain" description="C3H1-type" evidence="3">
    <location>
        <begin position="33"/>
        <end position="59"/>
    </location>
</feature>
<dbReference type="InterPro" id="IPR000571">
    <property type="entry name" value="Znf_CCCH"/>
</dbReference>
<feature type="compositionally biased region" description="Acidic residues" evidence="2">
    <location>
        <begin position="177"/>
        <end position="192"/>
    </location>
</feature>
<feature type="compositionally biased region" description="Polar residues" evidence="2">
    <location>
        <begin position="158"/>
        <end position="171"/>
    </location>
</feature>
<dbReference type="Gene3D" id="4.10.1000.10">
    <property type="entry name" value="Zinc finger, CCCH-type"/>
    <property type="match status" value="1"/>
</dbReference>
<reference evidence="4" key="2">
    <citation type="journal article" date="2022" name="Res Sq">
        <title>Comparative Genomics Reveals Insights into the Divergent Evolution of Astigmatic Mites and Household Pest Adaptations.</title>
        <authorList>
            <person name="Xiong Q."/>
            <person name="Wan A.T.-Y."/>
            <person name="Liu X.-Y."/>
            <person name="Fung C.S.-H."/>
            <person name="Xiao X."/>
            <person name="Malainual N."/>
            <person name="Hou J."/>
            <person name="Wang L."/>
            <person name="Wang M."/>
            <person name="Yang K."/>
            <person name="Cui Y."/>
            <person name="Leung E."/>
            <person name="Nong W."/>
            <person name="Shin S.-K."/>
            <person name="Au S."/>
            <person name="Jeong K.Y."/>
            <person name="Chew F.T."/>
            <person name="Hui J."/>
            <person name="Leung T.F."/>
            <person name="Tungtrongchitr A."/>
            <person name="Zhong N."/>
            <person name="Liu Z."/>
            <person name="Tsui S."/>
        </authorList>
    </citation>
    <scope>NUCLEOTIDE SEQUENCE</scope>
    <source>
        <strain evidence="4">Derf</strain>
        <tissue evidence="4">Whole organism</tissue>
    </source>
</reference>